<protein>
    <submittedName>
        <fullName evidence="1">Uncharacterized protein</fullName>
    </submittedName>
</protein>
<reference evidence="1" key="1">
    <citation type="submission" date="2020-03" db="EMBL/GenBank/DDBJ databases">
        <title>The deep terrestrial virosphere.</title>
        <authorList>
            <person name="Holmfeldt K."/>
            <person name="Nilsson E."/>
            <person name="Simone D."/>
            <person name="Lopez-Fernandez M."/>
            <person name="Wu X."/>
            <person name="de Brujin I."/>
            <person name="Lundin D."/>
            <person name="Andersson A."/>
            <person name="Bertilsson S."/>
            <person name="Dopson M."/>
        </authorList>
    </citation>
    <scope>NUCLEOTIDE SEQUENCE</scope>
    <source>
        <strain evidence="1">MM415A03270</strain>
    </source>
</reference>
<organism evidence="1">
    <name type="scientific">viral metagenome</name>
    <dbReference type="NCBI Taxonomy" id="1070528"/>
    <lineage>
        <taxon>unclassified sequences</taxon>
        <taxon>metagenomes</taxon>
        <taxon>organismal metagenomes</taxon>
    </lineage>
</organism>
<sequence>MKIIAKQQFLQLRHVLNQMRWPSLNISYSVWNTMHNKIRTPTHIVSVNIKHTLITTIRERSNNKGEKDG</sequence>
<name>A0A6M3JPY1_9ZZZZ</name>
<proteinExistence type="predicted"/>
<dbReference type="AlphaFoldDB" id="A0A6M3JPY1"/>
<accession>A0A6M3JPY1</accession>
<evidence type="ECO:0000313" key="1">
    <source>
        <dbReference type="EMBL" id="QJA71318.1"/>
    </source>
</evidence>
<dbReference type="EMBL" id="MT141864">
    <property type="protein sequence ID" value="QJA71318.1"/>
    <property type="molecule type" value="Genomic_DNA"/>
</dbReference>
<gene>
    <name evidence="1" type="ORF">MM415A03270_0002</name>
</gene>